<evidence type="ECO:0000256" key="2">
    <source>
        <dbReference type="ARBA" id="ARBA00005179"/>
    </source>
</evidence>
<keyword evidence="6" id="KW-0503">Monooxygenase</keyword>
<comment type="pathway">
    <text evidence="2">Secondary metabolite biosynthesis.</text>
</comment>
<evidence type="ECO:0000313" key="8">
    <source>
        <dbReference type="Proteomes" id="UP001150266"/>
    </source>
</evidence>
<dbReference type="PROSITE" id="PS00086">
    <property type="entry name" value="CYTOCHROME_P450"/>
    <property type="match status" value="1"/>
</dbReference>
<protein>
    <submittedName>
        <fullName evidence="7">Cytochrome P450</fullName>
    </submittedName>
</protein>
<name>A0A9W9DL75_9AGAR</name>
<evidence type="ECO:0000256" key="5">
    <source>
        <dbReference type="PIRSR" id="PIRSR602401-1"/>
    </source>
</evidence>
<evidence type="ECO:0000256" key="6">
    <source>
        <dbReference type="RuleBase" id="RU000461"/>
    </source>
</evidence>
<feature type="binding site" description="axial binding residue" evidence="5">
    <location>
        <position position="417"/>
    </location>
    <ligand>
        <name>heme</name>
        <dbReference type="ChEBI" id="CHEBI:30413"/>
    </ligand>
    <ligandPart>
        <name>Fe</name>
        <dbReference type="ChEBI" id="CHEBI:18248"/>
    </ligandPart>
</feature>
<dbReference type="GO" id="GO:0004497">
    <property type="term" value="F:monooxygenase activity"/>
    <property type="evidence" value="ECO:0007669"/>
    <property type="project" value="UniProtKB-KW"/>
</dbReference>
<dbReference type="Pfam" id="PF00067">
    <property type="entry name" value="p450"/>
    <property type="match status" value="1"/>
</dbReference>
<keyword evidence="4 5" id="KW-0408">Iron</keyword>
<organism evidence="7 8">
    <name type="scientific">Lentinula aciculospora</name>
    <dbReference type="NCBI Taxonomy" id="153920"/>
    <lineage>
        <taxon>Eukaryota</taxon>
        <taxon>Fungi</taxon>
        <taxon>Dikarya</taxon>
        <taxon>Basidiomycota</taxon>
        <taxon>Agaricomycotina</taxon>
        <taxon>Agaricomycetes</taxon>
        <taxon>Agaricomycetidae</taxon>
        <taxon>Agaricales</taxon>
        <taxon>Marasmiineae</taxon>
        <taxon>Omphalotaceae</taxon>
        <taxon>Lentinula</taxon>
    </lineage>
</organism>
<dbReference type="OrthoDB" id="1470350at2759"/>
<comment type="similarity">
    <text evidence="6">Belongs to the cytochrome P450 family.</text>
</comment>
<dbReference type="InterPro" id="IPR036396">
    <property type="entry name" value="Cyt_P450_sf"/>
</dbReference>
<dbReference type="InterPro" id="IPR050121">
    <property type="entry name" value="Cytochrome_P450_monoxygenase"/>
</dbReference>
<dbReference type="Proteomes" id="UP001150266">
    <property type="component" value="Unassembled WGS sequence"/>
</dbReference>
<dbReference type="Gene3D" id="1.10.630.10">
    <property type="entry name" value="Cytochrome P450"/>
    <property type="match status" value="1"/>
</dbReference>
<dbReference type="GO" id="GO:0020037">
    <property type="term" value="F:heme binding"/>
    <property type="evidence" value="ECO:0007669"/>
    <property type="project" value="InterPro"/>
</dbReference>
<evidence type="ECO:0000256" key="1">
    <source>
        <dbReference type="ARBA" id="ARBA00001971"/>
    </source>
</evidence>
<accession>A0A9W9DL75</accession>
<keyword evidence="6" id="KW-0560">Oxidoreductase</keyword>
<keyword evidence="8" id="KW-1185">Reference proteome</keyword>
<evidence type="ECO:0000256" key="3">
    <source>
        <dbReference type="ARBA" id="ARBA00022723"/>
    </source>
</evidence>
<dbReference type="AlphaFoldDB" id="A0A9W9DL75"/>
<comment type="cofactor">
    <cofactor evidence="1 5">
        <name>heme</name>
        <dbReference type="ChEBI" id="CHEBI:30413"/>
    </cofactor>
</comment>
<evidence type="ECO:0000313" key="7">
    <source>
        <dbReference type="EMBL" id="KAJ4475675.1"/>
    </source>
</evidence>
<gene>
    <name evidence="7" type="ORF">J3R30DRAFT_3773535</name>
</gene>
<sequence>MTDWYEVYYNIIKGGALVTEIDRLHKLHGPVIRIGPNTVSRTTSPMIRELNHNTQLHFNDRHAYHDIYTYGSMLVKEPGFYLGFMSHATSGLVPTCDPQDAKERRSLLGPMFSRRAVLALETTVQEKVDQLIGLIEKQYTSPPSSIEMSKAYRSITIDVITEYCFAESANTITPNFDHPIQMSIKDTVKRLWIQRHFPFLNSLTSKAPRTFVQWLFPEFKSYLDMKAGYEYQIDGLLKDPDSLFNLDHETIYHHLFNPKNQMSLSRTTLVHEAFDLVGAGSDTIGNVCTVGTFHALKNQTIYRKVVEELREAWPDQNTSMGYVALEKLPYLSAFIKEALRYSVGIVHPLPRIVTASIDIGGHKIPPGTFVEMSTVFLHMNSDVFSDPYTFNPDRWLTEETSEMLLDLAPFSKGPRICIGLKYVLPHFLRCQNVRLIRYNLAWCELYLIFGNIFRKLAMTLLDAETEERVIFWQSFKSDYIAPKWHWEDYRVLVEKVSEASNVA</sequence>
<dbReference type="PANTHER" id="PTHR24305:SF152">
    <property type="entry name" value="P450, PUTATIVE (EUROFUNG)-RELATED"/>
    <property type="match status" value="1"/>
</dbReference>
<dbReference type="InterPro" id="IPR017972">
    <property type="entry name" value="Cyt_P450_CS"/>
</dbReference>
<proteinExistence type="inferred from homology"/>
<dbReference type="SUPFAM" id="SSF48264">
    <property type="entry name" value="Cytochrome P450"/>
    <property type="match status" value="1"/>
</dbReference>
<evidence type="ECO:0000256" key="4">
    <source>
        <dbReference type="ARBA" id="ARBA00023004"/>
    </source>
</evidence>
<keyword evidence="3 5" id="KW-0479">Metal-binding</keyword>
<dbReference type="InterPro" id="IPR002401">
    <property type="entry name" value="Cyt_P450_E_grp-I"/>
</dbReference>
<keyword evidence="5 6" id="KW-0349">Heme</keyword>
<dbReference type="CDD" id="cd11062">
    <property type="entry name" value="CYP58-like"/>
    <property type="match status" value="1"/>
</dbReference>
<dbReference type="GO" id="GO:0005506">
    <property type="term" value="F:iron ion binding"/>
    <property type="evidence" value="ECO:0007669"/>
    <property type="project" value="InterPro"/>
</dbReference>
<dbReference type="GO" id="GO:0016705">
    <property type="term" value="F:oxidoreductase activity, acting on paired donors, with incorporation or reduction of molecular oxygen"/>
    <property type="evidence" value="ECO:0007669"/>
    <property type="project" value="InterPro"/>
</dbReference>
<dbReference type="PANTHER" id="PTHR24305">
    <property type="entry name" value="CYTOCHROME P450"/>
    <property type="match status" value="1"/>
</dbReference>
<dbReference type="EMBL" id="JAOTPV010000014">
    <property type="protein sequence ID" value="KAJ4475675.1"/>
    <property type="molecule type" value="Genomic_DNA"/>
</dbReference>
<dbReference type="InterPro" id="IPR001128">
    <property type="entry name" value="Cyt_P450"/>
</dbReference>
<reference evidence="7" key="1">
    <citation type="submission" date="2022-08" db="EMBL/GenBank/DDBJ databases">
        <title>A Global Phylogenomic Analysis of the Shiitake Genus Lentinula.</title>
        <authorList>
            <consortium name="DOE Joint Genome Institute"/>
            <person name="Sierra-Patev S."/>
            <person name="Min B."/>
            <person name="Naranjo-Ortiz M."/>
            <person name="Looney B."/>
            <person name="Konkel Z."/>
            <person name="Slot J.C."/>
            <person name="Sakamoto Y."/>
            <person name="Steenwyk J.L."/>
            <person name="Rokas A."/>
            <person name="Carro J."/>
            <person name="Camarero S."/>
            <person name="Ferreira P."/>
            <person name="Molpeceres G."/>
            <person name="Ruiz-Duenas F.J."/>
            <person name="Serrano A."/>
            <person name="Henrissat B."/>
            <person name="Drula E."/>
            <person name="Hughes K.W."/>
            <person name="Mata J.L."/>
            <person name="Ishikawa N.K."/>
            <person name="Vargas-Isla R."/>
            <person name="Ushijima S."/>
            <person name="Smith C.A."/>
            <person name="Ahrendt S."/>
            <person name="Andreopoulos W."/>
            <person name="He G."/>
            <person name="Labutti K."/>
            <person name="Lipzen A."/>
            <person name="Ng V."/>
            <person name="Riley R."/>
            <person name="Sandor L."/>
            <person name="Barry K."/>
            <person name="Martinez A.T."/>
            <person name="Xiao Y."/>
            <person name="Gibbons J.G."/>
            <person name="Terashima K."/>
            <person name="Grigoriev I.V."/>
            <person name="Hibbett D.S."/>
        </authorList>
    </citation>
    <scope>NUCLEOTIDE SEQUENCE</scope>
    <source>
        <strain evidence="7">JLM2183</strain>
    </source>
</reference>
<dbReference type="PRINTS" id="PR00463">
    <property type="entry name" value="EP450I"/>
</dbReference>
<comment type="caution">
    <text evidence="7">The sequence shown here is derived from an EMBL/GenBank/DDBJ whole genome shotgun (WGS) entry which is preliminary data.</text>
</comment>